<evidence type="ECO:0000256" key="9">
    <source>
        <dbReference type="SAM" id="SignalP"/>
    </source>
</evidence>
<keyword evidence="7" id="KW-0564">Palmitate</keyword>
<dbReference type="InterPro" id="IPR006059">
    <property type="entry name" value="SBP"/>
</dbReference>
<organism evidence="10 11">
    <name type="scientific">Sinorhizobium terangae</name>
    <dbReference type="NCBI Taxonomy" id="110322"/>
    <lineage>
        <taxon>Bacteria</taxon>
        <taxon>Pseudomonadati</taxon>
        <taxon>Pseudomonadota</taxon>
        <taxon>Alphaproteobacteria</taxon>
        <taxon>Hyphomicrobiales</taxon>
        <taxon>Rhizobiaceae</taxon>
        <taxon>Sinorhizobium/Ensifer group</taxon>
        <taxon>Sinorhizobium</taxon>
    </lineage>
</organism>
<keyword evidence="11" id="KW-1185">Reference proteome</keyword>
<evidence type="ECO:0000256" key="2">
    <source>
        <dbReference type="ARBA" id="ARBA00008520"/>
    </source>
</evidence>
<accession>A0A6N7LE62</accession>
<evidence type="ECO:0000256" key="7">
    <source>
        <dbReference type="ARBA" id="ARBA00023139"/>
    </source>
</evidence>
<evidence type="ECO:0000313" key="10">
    <source>
        <dbReference type="EMBL" id="MQX15499.1"/>
    </source>
</evidence>
<comment type="subcellular location">
    <subcellularLocation>
        <location evidence="1">Periplasm</location>
    </subcellularLocation>
</comment>
<gene>
    <name evidence="10" type="ORF">GHK62_12150</name>
</gene>
<dbReference type="AlphaFoldDB" id="A0A6N7LE62"/>
<dbReference type="GO" id="GO:0042597">
    <property type="term" value="C:periplasmic space"/>
    <property type="evidence" value="ECO:0007669"/>
    <property type="project" value="UniProtKB-SubCell"/>
</dbReference>
<dbReference type="Gene3D" id="3.40.190.10">
    <property type="entry name" value="Periplasmic binding protein-like II"/>
    <property type="match status" value="1"/>
</dbReference>
<evidence type="ECO:0000256" key="4">
    <source>
        <dbReference type="ARBA" id="ARBA00022729"/>
    </source>
</evidence>
<protein>
    <submittedName>
        <fullName evidence="10">Extracellular solute-binding protein</fullName>
    </submittedName>
</protein>
<dbReference type="PANTHER" id="PTHR43649:SF33">
    <property type="entry name" value="POLYGALACTURONAN_RHAMNOGALACTURONAN-BINDING PROTEIN YTCQ"/>
    <property type="match status" value="1"/>
</dbReference>
<dbReference type="EMBL" id="WITC01000043">
    <property type="protein sequence ID" value="MQX15499.1"/>
    <property type="molecule type" value="Genomic_DNA"/>
</dbReference>
<evidence type="ECO:0000256" key="3">
    <source>
        <dbReference type="ARBA" id="ARBA00022475"/>
    </source>
</evidence>
<reference evidence="10 11" key="1">
    <citation type="journal article" date="2013" name="Genome Biol.">
        <title>Comparative genomics of the core and accessory genomes of 48 Sinorhizobium strains comprising five genospecies.</title>
        <authorList>
            <person name="Sugawara M."/>
            <person name="Epstein B."/>
            <person name="Badgley B.D."/>
            <person name="Unno T."/>
            <person name="Xu L."/>
            <person name="Reese J."/>
            <person name="Gyaneshwar P."/>
            <person name="Denny R."/>
            <person name="Mudge J."/>
            <person name="Bharti A.K."/>
            <person name="Farmer A.D."/>
            <person name="May G.D."/>
            <person name="Woodward J.E."/>
            <person name="Medigue C."/>
            <person name="Vallenet D."/>
            <person name="Lajus A."/>
            <person name="Rouy Z."/>
            <person name="Martinez-Vaz B."/>
            <person name="Tiffin P."/>
            <person name="Young N.D."/>
            <person name="Sadowsky M.J."/>
        </authorList>
    </citation>
    <scope>NUCLEOTIDE SEQUENCE [LARGE SCALE GENOMIC DNA]</scope>
    <source>
        <strain evidence="10 11">USDA4894</strain>
    </source>
</reference>
<feature type="chain" id="PRO_5026790960" evidence="9">
    <location>
        <begin position="24"/>
        <end position="424"/>
    </location>
</feature>
<dbReference type="SUPFAM" id="SSF53850">
    <property type="entry name" value="Periplasmic binding protein-like II"/>
    <property type="match status" value="1"/>
</dbReference>
<keyword evidence="3" id="KW-1003">Cell membrane</keyword>
<dbReference type="Proteomes" id="UP000439983">
    <property type="component" value="Unassembled WGS sequence"/>
</dbReference>
<comment type="caution">
    <text evidence="10">The sequence shown here is derived from an EMBL/GenBank/DDBJ whole genome shotgun (WGS) entry which is preliminary data.</text>
</comment>
<evidence type="ECO:0000256" key="1">
    <source>
        <dbReference type="ARBA" id="ARBA00004418"/>
    </source>
</evidence>
<dbReference type="PANTHER" id="PTHR43649">
    <property type="entry name" value="ARABINOSE-BINDING PROTEIN-RELATED"/>
    <property type="match status" value="1"/>
</dbReference>
<evidence type="ECO:0000256" key="8">
    <source>
        <dbReference type="ARBA" id="ARBA00023288"/>
    </source>
</evidence>
<keyword evidence="6" id="KW-0472">Membrane</keyword>
<dbReference type="OrthoDB" id="23936at2"/>
<keyword evidence="8" id="KW-0449">Lipoprotein</keyword>
<sequence>MKRLMSFGIVASTVLAFASPVLAQTVFVSTQLRPIEEATVVREELLQDVGDVDYVVEEPPQFAVRMEAERQAGTRTVSLVGALHGELSPLADRDSLEPLDDLAKTLAAGGMPQSLLDLGKLGKSTQQYIPWMQATYVMAAKKEALQYLPSGADVNALTYDQLIEWGKKMQEATGQPQIGFPAGPKGLMARYFQGYFYPSFTGGVVRTFQSADAAAGWEKLKALWAYVNPNSTNYDFMQEPLAAGEVMVAWDHVARLKNAISAAPDDYVVFPAPAGPKGRGYMPVVAGLAIPKGAPDKDGATKIIEHLTTPDVQLLTASRVGFFPTLNVKLPEDLDPGVALLAGAVTATQASKDALISLLPVGLGDKGGEFNKVYMDSFQRIVLQNEPIADVLKTQGETMAKLMTDTKAPCWAPDAKSDGPCPVE</sequence>
<evidence type="ECO:0000313" key="11">
    <source>
        <dbReference type="Proteomes" id="UP000439983"/>
    </source>
</evidence>
<dbReference type="InterPro" id="IPR050490">
    <property type="entry name" value="Bact_solute-bd_prot1"/>
</dbReference>
<keyword evidence="5" id="KW-0574">Periplasm</keyword>
<name>A0A6N7LE62_SINTE</name>
<dbReference type="RefSeq" id="WP_153439397.1">
    <property type="nucleotide sequence ID" value="NZ_CP121659.1"/>
</dbReference>
<feature type="signal peptide" evidence="9">
    <location>
        <begin position="1"/>
        <end position="23"/>
    </location>
</feature>
<evidence type="ECO:0000256" key="5">
    <source>
        <dbReference type="ARBA" id="ARBA00022764"/>
    </source>
</evidence>
<proteinExistence type="inferred from homology"/>
<evidence type="ECO:0000256" key="6">
    <source>
        <dbReference type="ARBA" id="ARBA00023136"/>
    </source>
</evidence>
<comment type="similarity">
    <text evidence="2">Belongs to the bacterial solute-binding protein 1 family.</text>
</comment>
<keyword evidence="4 9" id="KW-0732">Signal</keyword>
<dbReference type="Pfam" id="PF01547">
    <property type="entry name" value="SBP_bac_1"/>
    <property type="match status" value="1"/>
</dbReference>